<keyword evidence="1" id="KW-0472">Membrane</keyword>
<evidence type="ECO:0000256" key="1">
    <source>
        <dbReference type="SAM" id="Phobius"/>
    </source>
</evidence>
<evidence type="ECO:0000313" key="3">
    <source>
        <dbReference type="Proteomes" id="UP000597444"/>
    </source>
</evidence>
<feature type="transmembrane region" description="Helical" evidence="1">
    <location>
        <begin position="83"/>
        <end position="103"/>
    </location>
</feature>
<accession>A0A8J3IJ75</accession>
<feature type="transmembrane region" description="Helical" evidence="1">
    <location>
        <begin position="151"/>
        <end position="168"/>
    </location>
</feature>
<dbReference type="EMBL" id="BNJK01000001">
    <property type="protein sequence ID" value="GHO96524.1"/>
    <property type="molecule type" value="Genomic_DNA"/>
</dbReference>
<feature type="transmembrane region" description="Helical" evidence="1">
    <location>
        <begin position="221"/>
        <end position="243"/>
    </location>
</feature>
<keyword evidence="1" id="KW-0812">Transmembrane</keyword>
<evidence type="ECO:0000313" key="2">
    <source>
        <dbReference type="EMBL" id="GHO96524.1"/>
    </source>
</evidence>
<sequence>MLMLILNQPTRSQISDLSEACGRYWELRGIAKAPKNEMQLELEHHLLQAAMDGRSPETVVGRNPAAFAEAWAREMHPRTLRGGVLLLPGLVYALSVISTTALVQPLFAHTSSFTLTLFSAFVLGGCEMSALLLPLAGFLAVRMRTRAQRRILLVAVFVLSTLVARLVGVRVNWSTPLLSWNWPLTFLLITLTVGLASLECWRQASYERTSSGRWGELWHAVLTLTGDVVLFDLLLGVSSVVVFNICALACRTL</sequence>
<protein>
    <submittedName>
        <fullName evidence="2">Uncharacterized protein</fullName>
    </submittedName>
</protein>
<name>A0A8J3IJ75_9CHLR</name>
<keyword evidence="1" id="KW-1133">Transmembrane helix</keyword>
<keyword evidence="3" id="KW-1185">Reference proteome</keyword>
<proteinExistence type="predicted"/>
<gene>
    <name evidence="2" type="ORF">KSF_065720</name>
</gene>
<comment type="caution">
    <text evidence="2">The sequence shown here is derived from an EMBL/GenBank/DDBJ whole genome shotgun (WGS) entry which is preliminary data.</text>
</comment>
<dbReference type="AlphaFoldDB" id="A0A8J3IJ75"/>
<dbReference type="SUPFAM" id="SSF158560">
    <property type="entry name" value="BH3980-like"/>
    <property type="match status" value="1"/>
</dbReference>
<organism evidence="2 3">
    <name type="scientific">Reticulibacter mediterranei</name>
    <dbReference type="NCBI Taxonomy" id="2778369"/>
    <lineage>
        <taxon>Bacteria</taxon>
        <taxon>Bacillati</taxon>
        <taxon>Chloroflexota</taxon>
        <taxon>Ktedonobacteria</taxon>
        <taxon>Ktedonobacterales</taxon>
        <taxon>Reticulibacteraceae</taxon>
        <taxon>Reticulibacter</taxon>
    </lineage>
</organism>
<reference evidence="2" key="1">
    <citation type="submission" date="2020-10" db="EMBL/GenBank/DDBJ databases">
        <title>Taxonomic study of unclassified bacteria belonging to the class Ktedonobacteria.</title>
        <authorList>
            <person name="Yabe S."/>
            <person name="Wang C.M."/>
            <person name="Zheng Y."/>
            <person name="Sakai Y."/>
            <person name="Cavaletti L."/>
            <person name="Monciardini P."/>
            <person name="Donadio S."/>
        </authorList>
    </citation>
    <scope>NUCLEOTIDE SEQUENCE</scope>
    <source>
        <strain evidence="2">ID150040</strain>
    </source>
</reference>
<feature type="transmembrane region" description="Helical" evidence="1">
    <location>
        <begin position="115"/>
        <end position="139"/>
    </location>
</feature>
<dbReference type="Proteomes" id="UP000597444">
    <property type="component" value="Unassembled WGS sequence"/>
</dbReference>